<feature type="domain" description="GIY-YIG" evidence="9">
    <location>
        <begin position="1"/>
        <end position="72"/>
    </location>
</feature>
<evidence type="ECO:0000313" key="12">
    <source>
        <dbReference type="Proteomes" id="UP001465153"/>
    </source>
</evidence>
<dbReference type="Pfam" id="PF08459">
    <property type="entry name" value="UvrC_RNaseH_dom"/>
    <property type="match status" value="1"/>
</dbReference>
<dbReference type="Proteomes" id="UP001465153">
    <property type="component" value="Unassembled WGS sequence"/>
</dbReference>
<dbReference type="InterPro" id="IPR001943">
    <property type="entry name" value="UVR_dom"/>
</dbReference>
<dbReference type="SUPFAM" id="SSF47781">
    <property type="entry name" value="RuvA domain 2-like"/>
    <property type="match status" value="1"/>
</dbReference>
<accession>A0ABQ0AA53</accession>
<dbReference type="PANTHER" id="PTHR30562:SF1">
    <property type="entry name" value="UVRABC SYSTEM PROTEIN C"/>
    <property type="match status" value="1"/>
</dbReference>
<dbReference type="NCBIfam" id="NF001824">
    <property type="entry name" value="PRK00558.1-5"/>
    <property type="match status" value="1"/>
</dbReference>
<sequence length="586" mass="66011">MYDYNSQPLYVGKAKNLKNRLSSYFRKTGLTPKTEALVKRISSIQVTLTQTETEALILEQNLIKSQRPPYNILLRDDKSYPYIFLSSNDDFPRISLHRGAKKKKGRYFGPFPNVSSVKDSLNLLQKTFRVRQCEDSVFKNRSRPCLQYQINRCTAPCVGFINNESYGEDVKFTEMFLDGNNQELMNTLAARMESASENLEFEQAAVFRDQIASLRKIQADRVVESEQGDMDVFGISQARGGFCIHVLFVRNGRVLGSKSYFPKEKLDQQKSEVLAAFLPQFYIANTHREIPAEVLLPHPVEDADIVADALAQLRSAKVIMKHNVRGQRLKWLQLANQSAEQNLISRVNNREKVQQKYEALQDALQLPELPARMECFDISHSSGEKTVASCVVFDEGGANPSDYRRFNINDITAGDDYAAMRQALERRYKRLCEGEGKMPDILLVDGGKGQFNVAKDVLSELSVNNVELVGIAKGTTRKAGFETLIVDGGNSEITLDSTSSALHLLQEIRDEAHRFAITGHRQRRDKARKTSSLESVPGVGAKRRKELLKHFGGLQGVKAASIEDLAKVQGISRNLAEEIYQTLRMS</sequence>
<dbReference type="Pfam" id="PF01541">
    <property type="entry name" value="GIY-YIG"/>
    <property type="match status" value="1"/>
</dbReference>
<evidence type="ECO:0000313" key="11">
    <source>
        <dbReference type="EMBL" id="GAA6168481.1"/>
    </source>
</evidence>
<dbReference type="InterPro" id="IPR038476">
    <property type="entry name" value="UvrC_RNase_H_dom_sf"/>
</dbReference>
<comment type="similarity">
    <text evidence="7">Belongs to the UvrC family.</text>
</comment>
<dbReference type="Pfam" id="PF02151">
    <property type="entry name" value="UVR"/>
    <property type="match status" value="1"/>
</dbReference>
<dbReference type="InterPro" id="IPR047296">
    <property type="entry name" value="GIY-YIG_UvrC_Cho"/>
</dbReference>
<feature type="domain" description="UVR" evidence="8">
    <location>
        <begin position="182"/>
        <end position="217"/>
    </location>
</feature>
<evidence type="ECO:0000256" key="6">
    <source>
        <dbReference type="ARBA" id="ARBA00023236"/>
    </source>
</evidence>
<dbReference type="NCBIfam" id="TIGR00194">
    <property type="entry name" value="uvrC"/>
    <property type="match status" value="1"/>
</dbReference>
<dbReference type="PROSITE" id="PS50151">
    <property type="entry name" value="UVR"/>
    <property type="match status" value="1"/>
</dbReference>
<dbReference type="InterPro" id="IPR050066">
    <property type="entry name" value="UvrABC_protein_C"/>
</dbReference>
<evidence type="ECO:0000256" key="4">
    <source>
        <dbReference type="ARBA" id="ARBA00022881"/>
    </source>
</evidence>
<keyword evidence="5 7" id="KW-0234">DNA repair</keyword>
<dbReference type="InterPro" id="IPR000305">
    <property type="entry name" value="GIY-YIG_endonuc"/>
</dbReference>
<dbReference type="Gene3D" id="1.10.150.20">
    <property type="entry name" value="5' to 3' exonuclease, C-terminal subdomain"/>
    <property type="match status" value="1"/>
</dbReference>
<evidence type="ECO:0000256" key="3">
    <source>
        <dbReference type="ARBA" id="ARBA00022769"/>
    </source>
</evidence>
<dbReference type="Gene3D" id="4.10.860.10">
    <property type="entry name" value="UVR domain"/>
    <property type="match status" value="1"/>
</dbReference>
<keyword evidence="6 7" id="KW-0742">SOS response</keyword>
<keyword evidence="12" id="KW-1185">Reference proteome</keyword>
<evidence type="ECO:0000259" key="10">
    <source>
        <dbReference type="PROSITE" id="PS50165"/>
    </source>
</evidence>
<keyword evidence="4 7" id="KW-0267">Excision nuclease</keyword>
<dbReference type="Gene3D" id="3.40.1440.10">
    <property type="entry name" value="GIY-YIG endonuclease"/>
    <property type="match status" value="1"/>
</dbReference>
<dbReference type="PANTHER" id="PTHR30562">
    <property type="entry name" value="UVRC/OXIDOREDUCTASE"/>
    <property type="match status" value="1"/>
</dbReference>
<dbReference type="SUPFAM" id="SSF82771">
    <property type="entry name" value="GIY-YIG endonuclease"/>
    <property type="match status" value="1"/>
</dbReference>
<evidence type="ECO:0000256" key="2">
    <source>
        <dbReference type="ARBA" id="ARBA00022763"/>
    </source>
</evidence>
<comment type="function">
    <text evidence="7">The UvrABC repair system catalyzes the recognition and processing of DNA lesions. UvrC both incises the 5' and 3' sides of the lesion. The N-terminal half is responsible for the 3' incision and the C-terminal half is responsible for the 5' incision.</text>
</comment>
<comment type="caution">
    <text evidence="11">The sequence shown here is derived from an EMBL/GenBank/DDBJ whole genome shotgun (WGS) entry which is preliminary data.</text>
</comment>
<dbReference type="PROSITE" id="PS50165">
    <property type="entry name" value="UVRC"/>
    <property type="match status" value="1"/>
</dbReference>
<comment type="subunit">
    <text evidence="7">Interacts with UvrB in an incision complex.</text>
</comment>
<proteinExistence type="inferred from homology"/>
<gene>
    <name evidence="7 11" type="primary">uvrC</name>
    <name evidence="11" type="ORF">NBRC116591_22920</name>
</gene>
<dbReference type="InterPro" id="IPR001162">
    <property type="entry name" value="UvrC_RNase_H_dom"/>
</dbReference>
<name>A0ABQ0AA53_9GAMM</name>
<dbReference type="InterPro" id="IPR004791">
    <property type="entry name" value="UvrC"/>
</dbReference>
<evidence type="ECO:0000256" key="5">
    <source>
        <dbReference type="ARBA" id="ARBA00023204"/>
    </source>
</evidence>
<dbReference type="SMART" id="SM00465">
    <property type="entry name" value="GIYc"/>
    <property type="match status" value="1"/>
</dbReference>
<dbReference type="InterPro" id="IPR035901">
    <property type="entry name" value="GIY-YIG_endonuc_sf"/>
</dbReference>
<evidence type="ECO:0000259" key="8">
    <source>
        <dbReference type="PROSITE" id="PS50151"/>
    </source>
</evidence>
<evidence type="ECO:0000256" key="1">
    <source>
        <dbReference type="ARBA" id="ARBA00022490"/>
    </source>
</evidence>
<dbReference type="EMBL" id="BAABWN010000007">
    <property type="protein sequence ID" value="GAA6168481.1"/>
    <property type="molecule type" value="Genomic_DNA"/>
</dbReference>
<dbReference type="Pfam" id="PF22920">
    <property type="entry name" value="UvrC_RNaseH"/>
    <property type="match status" value="1"/>
</dbReference>
<feature type="domain" description="UvrC family homology region profile" evidence="10">
    <location>
        <begin position="232"/>
        <end position="458"/>
    </location>
</feature>
<dbReference type="PROSITE" id="PS50164">
    <property type="entry name" value="GIY_YIG"/>
    <property type="match status" value="1"/>
</dbReference>
<dbReference type="InterPro" id="IPR036876">
    <property type="entry name" value="UVR_dom_sf"/>
</dbReference>
<protein>
    <recommendedName>
        <fullName evidence="7">UvrABC system protein C</fullName>
        <shortName evidence="7">Protein UvrC</shortName>
    </recommendedName>
    <alternativeName>
        <fullName evidence="7">Excinuclease ABC subunit C</fullName>
    </alternativeName>
</protein>
<comment type="subcellular location">
    <subcellularLocation>
        <location evidence="7">Cytoplasm</location>
    </subcellularLocation>
</comment>
<dbReference type="InterPro" id="IPR010994">
    <property type="entry name" value="RuvA_2-like"/>
</dbReference>
<dbReference type="InterPro" id="IPR003583">
    <property type="entry name" value="Hlx-hairpin-Hlx_DNA-bd_motif"/>
</dbReference>
<dbReference type="CDD" id="cd10434">
    <property type="entry name" value="GIY-YIG_UvrC_Cho"/>
    <property type="match status" value="1"/>
</dbReference>
<reference evidence="11 12" key="1">
    <citation type="submission" date="2024-04" db="EMBL/GenBank/DDBJ databases">
        <title>Draft genome sequence of Sessilibacter corallicola NBRC 116591.</title>
        <authorList>
            <person name="Miyakawa T."/>
            <person name="Kusuya Y."/>
            <person name="Miura T."/>
        </authorList>
    </citation>
    <scope>NUCLEOTIDE SEQUENCE [LARGE SCALE GENOMIC DNA]</scope>
    <source>
        <strain evidence="11 12">KU-00831-HH</strain>
    </source>
</reference>
<keyword evidence="2 7" id="KW-0227">DNA damage</keyword>
<keyword evidence="3 7" id="KW-0228">DNA excision</keyword>
<keyword evidence="1 7" id="KW-0963">Cytoplasm</keyword>
<dbReference type="Pfam" id="PF14520">
    <property type="entry name" value="HHH_5"/>
    <property type="match status" value="1"/>
</dbReference>
<organism evidence="11 12">
    <name type="scientific">Sessilibacter corallicola</name>
    <dbReference type="NCBI Taxonomy" id="2904075"/>
    <lineage>
        <taxon>Bacteria</taxon>
        <taxon>Pseudomonadati</taxon>
        <taxon>Pseudomonadota</taxon>
        <taxon>Gammaproteobacteria</taxon>
        <taxon>Cellvibrionales</taxon>
        <taxon>Cellvibrionaceae</taxon>
        <taxon>Sessilibacter</taxon>
    </lineage>
</organism>
<evidence type="ECO:0000259" key="9">
    <source>
        <dbReference type="PROSITE" id="PS50164"/>
    </source>
</evidence>
<dbReference type="SUPFAM" id="SSF46600">
    <property type="entry name" value="C-terminal UvrC-binding domain of UvrB"/>
    <property type="match status" value="1"/>
</dbReference>
<dbReference type="HAMAP" id="MF_00203">
    <property type="entry name" value="UvrC"/>
    <property type="match status" value="1"/>
</dbReference>
<dbReference type="SMART" id="SM00278">
    <property type="entry name" value="HhH1"/>
    <property type="match status" value="2"/>
</dbReference>
<dbReference type="Gene3D" id="3.30.420.340">
    <property type="entry name" value="UvrC, RNAse H endonuclease domain"/>
    <property type="match status" value="1"/>
</dbReference>
<evidence type="ECO:0000256" key="7">
    <source>
        <dbReference type="HAMAP-Rule" id="MF_00203"/>
    </source>
</evidence>